<keyword evidence="3" id="KW-1185">Reference proteome</keyword>
<dbReference type="EMBL" id="MIGX01000009">
    <property type="protein sequence ID" value="PPT92500.1"/>
    <property type="molecule type" value="Genomic_DNA"/>
</dbReference>
<name>A0A2S6ZK54_9XANT</name>
<dbReference type="AlphaFoldDB" id="A0A2S6ZK54"/>
<proteinExistence type="predicted"/>
<dbReference type="Proteomes" id="UP000239898">
    <property type="component" value="Unassembled WGS sequence"/>
</dbReference>
<reference evidence="2 3" key="1">
    <citation type="submission" date="2016-08" db="EMBL/GenBank/DDBJ databases">
        <title>Evolution of the type three secretion system and type three effector repertoires in Xanthomonas.</title>
        <authorList>
            <person name="Merda D."/>
            <person name="Briand M."/>
            <person name="Bosis E."/>
            <person name="Rousseau C."/>
            <person name="Portier P."/>
            <person name="Jacques M.-A."/>
            <person name="Fischer-Le Saux M."/>
        </authorList>
    </citation>
    <scope>NUCLEOTIDE SEQUENCE [LARGE SCALE GENOMIC DNA]</scope>
    <source>
        <strain evidence="2 3">CFBP 4691</strain>
    </source>
</reference>
<sequence>MENGRQLAHAGVATRRLQACGHERRRRPCRRADRGHPVGASDARARPRQPAPAQHPAPARRAGRTIHCSFSLVPDPAQRLLGTLRGIHCSVAPALPVEASP</sequence>
<feature type="region of interest" description="Disordered" evidence="1">
    <location>
        <begin position="1"/>
        <end position="63"/>
    </location>
</feature>
<evidence type="ECO:0000256" key="1">
    <source>
        <dbReference type="SAM" id="MobiDB-lite"/>
    </source>
</evidence>
<evidence type="ECO:0000313" key="2">
    <source>
        <dbReference type="EMBL" id="PPT92500.1"/>
    </source>
</evidence>
<gene>
    <name evidence="2" type="ORF">XthCFBP4691_03820</name>
</gene>
<accession>A0A2S6ZK54</accession>
<organism evidence="2 3">
    <name type="scientific">Xanthomonas theicola</name>
    <dbReference type="NCBI Taxonomy" id="56464"/>
    <lineage>
        <taxon>Bacteria</taxon>
        <taxon>Pseudomonadati</taxon>
        <taxon>Pseudomonadota</taxon>
        <taxon>Gammaproteobacteria</taxon>
        <taxon>Lysobacterales</taxon>
        <taxon>Lysobacteraceae</taxon>
        <taxon>Xanthomonas</taxon>
    </lineage>
</organism>
<protein>
    <submittedName>
        <fullName evidence="2">Uncharacterized protein</fullName>
    </submittedName>
</protein>
<evidence type="ECO:0000313" key="3">
    <source>
        <dbReference type="Proteomes" id="UP000239898"/>
    </source>
</evidence>
<comment type="caution">
    <text evidence="2">The sequence shown here is derived from an EMBL/GenBank/DDBJ whole genome shotgun (WGS) entry which is preliminary data.</text>
</comment>